<dbReference type="RefSeq" id="WP_214562119.1">
    <property type="nucleotide sequence ID" value="NZ_JAHEWX010000002.1"/>
</dbReference>
<dbReference type="InterPro" id="IPR013564">
    <property type="entry name" value="MurT_C"/>
</dbReference>
<dbReference type="HAMAP" id="MF_02214">
    <property type="entry name" value="Lipid_II_synth_MurT"/>
    <property type="match status" value="1"/>
</dbReference>
<evidence type="ECO:0000256" key="2">
    <source>
        <dbReference type="ARBA" id="ARBA00022741"/>
    </source>
</evidence>
<dbReference type="Proteomes" id="UP000709437">
    <property type="component" value="Unassembled WGS sequence"/>
</dbReference>
<evidence type="ECO:0000256" key="1">
    <source>
        <dbReference type="ARBA" id="ARBA00022598"/>
    </source>
</evidence>
<comment type="catalytic activity">
    <reaction evidence="4">
        <text>beta-D-GlcNAc-(1-&gt;4)-Mur2Ac(oyl-L-Ala-gamma-D-O-P-Glu-L-Lys-D-Ala-D-Ala)-di-trans,octa-cis-undecaprenyl diphosphate + NH4(+) = beta-D-GlcNAc-(1-&gt;4)-Mur2Ac(oyl-L-Ala-D-isoglutaminyl-L-Lys-D-Ala-D-Ala)-di-trans,octa-cis-undecaprenyl diphosphate + phosphate + H(+)</text>
        <dbReference type="Rhea" id="RHEA:57932"/>
        <dbReference type="ChEBI" id="CHEBI:15378"/>
        <dbReference type="ChEBI" id="CHEBI:28938"/>
        <dbReference type="ChEBI" id="CHEBI:43474"/>
        <dbReference type="ChEBI" id="CHEBI:62233"/>
        <dbReference type="ChEBI" id="CHEBI:143132"/>
    </reaction>
</comment>
<comment type="pathway">
    <text evidence="4">Cell wall biogenesis; peptidoglycan biosynthesis.</text>
</comment>
<comment type="catalytic activity">
    <reaction evidence="4">
        <text>beta-D-GlcNAc-(1-&gt;4)-Mur2Ac(oyl-L-Ala-gamma-D-Glu-L-Lys-D-Ala-D-Ala)-di-trans,octa-cis-undecaprenyl diphosphate + ATP = beta-D-GlcNAc-(1-&gt;4)-Mur2Ac(oyl-L-Ala-gamma-D-O-P-Glu-L-Lys-D-Ala-D-Ala)-di-trans,octa-cis-undecaprenyl diphosphate + ADP</text>
        <dbReference type="Rhea" id="RHEA:59488"/>
        <dbReference type="ChEBI" id="CHEBI:30616"/>
        <dbReference type="ChEBI" id="CHEBI:60033"/>
        <dbReference type="ChEBI" id="CHEBI:143132"/>
        <dbReference type="ChEBI" id="CHEBI:456216"/>
    </reaction>
</comment>
<dbReference type="InterPro" id="IPR043703">
    <property type="entry name" value="Lipid_II_synth_MurT"/>
</dbReference>
<evidence type="ECO:0000313" key="8">
    <source>
        <dbReference type="Proteomes" id="UP000709437"/>
    </source>
</evidence>
<keyword evidence="4" id="KW-0479">Metal-binding</keyword>
<comment type="similarity">
    <text evidence="4">Belongs to the MurCDEF family. MurT subfamily.</text>
</comment>
<comment type="catalytic activity">
    <reaction evidence="4">
        <text>beta-D-GlcNAc-(1-&gt;4)-Mur2Ac(oyl-L-Ala-gamma-D-Glu-L-Lys-D-Ala-D-Ala)-di-trans,octa-cis-undecaprenyl diphosphate + L-glutamine + ATP + H2O = beta-D-GlcNAc-(1-&gt;4)-Mur2Ac(oyl-L-Ala-D-isoglutaminyl-L-Lys-D-Ala-D-Ala)-di-trans,octa-cis-undecaprenyl diphosphate + L-glutamate + ADP + phosphate + H(+)</text>
        <dbReference type="Rhea" id="RHEA:57928"/>
        <dbReference type="ChEBI" id="CHEBI:15377"/>
        <dbReference type="ChEBI" id="CHEBI:15378"/>
        <dbReference type="ChEBI" id="CHEBI:29985"/>
        <dbReference type="ChEBI" id="CHEBI:30616"/>
        <dbReference type="ChEBI" id="CHEBI:43474"/>
        <dbReference type="ChEBI" id="CHEBI:58359"/>
        <dbReference type="ChEBI" id="CHEBI:60033"/>
        <dbReference type="ChEBI" id="CHEBI:62233"/>
        <dbReference type="ChEBI" id="CHEBI:456216"/>
        <dbReference type="EC" id="6.3.5.13"/>
    </reaction>
</comment>
<dbReference type="GO" id="GO:0140282">
    <property type="term" value="F:carbon-nitrogen ligase activity on lipid II"/>
    <property type="evidence" value="ECO:0007669"/>
    <property type="project" value="UniProtKB-UniRule"/>
</dbReference>
<dbReference type="PANTHER" id="PTHR43024">
    <property type="entry name" value="UDP-N-ACETYLMURAMOYL-TRIPEPTIDE--D-ALANYL-D-ALANINE LIGASE"/>
    <property type="match status" value="1"/>
</dbReference>
<dbReference type="AlphaFoldDB" id="A0A9Q2ZJG9"/>
<dbReference type="GO" id="GO:0005524">
    <property type="term" value="F:ATP binding"/>
    <property type="evidence" value="ECO:0007669"/>
    <property type="project" value="UniProtKB-UniRule"/>
</dbReference>
<dbReference type="Gene3D" id="3.40.1190.10">
    <property type="entry name" value="Mur-like, catalytic domain"/>
    <property type="match status" value="1"/>
</dbReference>
<sequence>MRFFIPILIGRILRALARARGGGSAYPGFIVLKLVPDFLQHVTKQFPNGVVFVLGSNGKSTTTHMISDIVRAHGLRVFTNPSGANLPQGIASALLSEVSLTGRLKADIGILEVDEAFAVELAGILSPSTVTMLNVQVDQLYRFFETERVATMMLDTAALSTANVITNHDDQFLDGYSGTPGQRVLRFGASDEVIATAPNGLQNADSFDAGDRAQHTADAEVVAHTGDGATIRFDGAEIPVRLPARGLHYAVDAAAATATASAALGAQFRADAVTKAFGTMKPAYGRGERLPIAGESAEFTMFKNAASLQLNLDALPDQPEQVLMAIDEGTPDISWIYDIDFSKLDHVDVVSGDKAWQIAIALEHAGVRIGRVEPDVEAAIKHMEQLGSTTRGTKNFIVNYEIMMIARKALGHPDMEKTA</sequence>
<organism evidence="7 8">
    <name type="scientific">Curtobacterium flaccumfaciens pv. flaccumfaciens</name>
    <dbReference type="NCBI Taxonomy" id="138532"/>
    <lineage>
        <taxon>Bacteria</taxon>
        <taxon>Bacillati</taxon>
        <taxon>Actinomycetota</taxon>
        <taxon>Actinomycetes</taxon>
        <taxon>Micrococcales</taxon>
        <taxon>Microbacteriaceae</taxon>
        <taxon>Curtobacterium</taxon>
    </lineage>
</organism>
<reference evidence="7" key="1">
    <citation type="submission" date="2021-05" db="EMBL/GenBank/DDBJ databases">
        <title>Whole genome sequence of Curtobacterium flaccumfaciens pv. flaccumfaciens strain CFBP 3417.</title>
        <authorList>
            <person name="Osdaghi E."/>
            <person name="Taghouti G."/>
            <person name="Portier P."/>
            <person name="Fazliarab A."/>
            <person name="Taghavi S.M."/>
            <person name="Briand M."/>
            <person name="Le-Saux M."/>
            <person name="Jacques M.-A."/>
        </authorList>
    </citation>
    <scope>NUCLEOTIDE SEQUENCE</scope>
    <source>
        <strain evidence="7">CFBP 3417</strain>
    </source>
</reference>
<gene>
    <name evidence="4" type="primary">murT</name>
    <name evidence="7" type="ORF">KK103_02670</name>
</gene>
<proteinExistence type="inferred from homology"/>
<keyword evidence="3 4" id="KW-0067">ATP-binding</keyword>
<keyword evidence="4" id="KW-0133">Cell shape</keyword>
<dbReference type="SUPFAM" id="SSF53623">
    <property type="entry name" value="MurD-like peptide ligases, catalytic domain"/>
    <property type="match status" value="1"/>
</dbReference>
<name>A0A9Q2ZJG9_9MICO</name>
<dbReference type="InterPro" id="IPR051046">
    <property type="entry name" value="MurCDEF_CellWall_CoF430Synth"/>
</dbReference>
<keyword evidence="2 4" id="KW-0547">Nucleotide-binding</keyword>
<evidence type="ECO:0000259" key="5">
    <source>
        <dbReference type="Pfam" id="PF08245"/>
    </source>
</evidence>
<comment type="subunit">
    <text evidence="4">Forms a heterodimer with GatD.</text>
</comment>
<feature type="domain" description="Lipid II isoglutaminyl synthase (glutamine-hydrolyzing) subunit MurT C-terminal" evidence="6">
    <location>
        <begin position="302"/>
        <end position="386"/>
    </location>
</feature>
<comment type="function">
    <text evidence="4">The lipid II isoglutaminyl synthase complex catalyzes the formation of alpha-D-isoglutamine in the cell wall lipid II stem peptide. The MurT subunit catalyzes the ATP-dependent amidation of D-glutamate residue of lipid II, converting it to an isoglutamine residue.</text>
</comment>
<dbReference type="Pfam" id="PF08353">
    <property type="entry name" value="MurT_C"/>
    <property type="match status" value="1"/>
</dbReference>
<dbReference type="InterPro" id="IPR013221">
    <property type="entry name" value="Mur_ligase_cen"/>
</dbReference>
<dbReference type="EMBL" id="JAHEWX010000002">
    <property type="protein sequence ID" value="MBT1540651.1"/>
    <property type="molecule type" value="Genomic_DNA"/>
</dbReference>
<dbReference type="InterPro" id="IPR036565">
    <property type="entry name" value="Mur-like_cat_sf"/>
</dbReference>
<accession>A0A9Q2ZJG9</accession>
<keyword evidence="1 4" id="KW-0436">Ligase</keyword>
<dbReference type="GO" id="GO:0008360">
    <property type="term" value="P:regulation of cell shape"/>
    <property type="evidence" value="ECO:0007669"/>
    <property type="project" value="UniProtKB-KW"/>
</dbReference>
<feature type="domain" description="Mur ligase central" evidence="5">
    <location>
        <begin position="55"/>
        <end position="259"/>
    </location>
</feature>
<dbReference type="GO" id="GO:0009252">
    <property type="term" value="P:peptidoglycan biosynthetic process"/>
    <property type="evidence" value="ECO:0007669"/>
    <property type="project" value="UniProtKB-UniRule"/>
</dbReference>
<evidence type="ECO:0000256" key="3">
    <source>
        <dbReference type="ARBA" id="ARBA00022840"/>
    </source>
</evidence>
<dbReference type="GO" id="GO:0016881">
    <property type="term" value="F:acid-amino acid ligase activity"/>
    <property type="evidence" value="ECO:0007669"/>
    <property type="project" value="InterPro"/>
</dbReference>
<dbReference type="EC" id="6.3.5.13" evidence="4"/>
<dbReference type="Pfam" id="PF08245">
    <property type="entry name" value="Mur_ligase_M"/>
    <property type="match status" value="1"/>
</dbReference>
<evidence type="ECO:0000259" key="6">
    <source>
        <dbReference type="Pfam" id="PF08353"/>
    </source>
</evidence>
<protein>
    <recommendedName>
        <fullName evidence="4">Lipid II isoglutaminyl synthase (glutamine-hydrolyzing) subunit MurT</fullName>
        <ecNumber evidence="4">6.3.5.13</ecNumber>
    </recommendedName>
</protein>
<evidence type="ECO:0000256" key="4">
    <source>
        <dbReference type="HAMAP-Rule" id="MF_02214"/>
    </source>
</evidence>
<keyword evidence="4" id="KW-0961">Cell wall biogenesis/degradation</keyword>
<evidence type="ECO:0000313" key="7">
    <source>
        <dbReference type="EMBL" id="MBT1540651.1"/>
    </source>
</evidence>
<comment type="caution">
    <text evidence="4">Lacks conserved residue(s) required for the propagation of feature annotation.</text>
</comment>
<comment type="caution">
    <text evidence="7">The sequence shown here is derived from an EMBL/GenBank/DDBJ whole genome shotgun (WGS) entry which is preliminary data.</text>
</comment>
<dbReference type="GO" id="GO:0071555">
    <property type="term" value="P:cell wall organization"/>
    <property type="evidence" value="ECO:0007669"/>
    <property type="project" value="UniProtKB-KW"/>
</dbReference>
<keyword evidence="4" id="KW-0573">Peptidoglycan synthesis</keyword>
<dbReference type="GO" id="GO:0046872">
    <property type="term" value="F:metal ion binding"/>
    <property type="evidence" value="ECO:0007669"/>
    <property type="project" value="UniProtKB-KW"/>
</dbReference>
<dbReference type="PANTHER" id="PTHR43024:SF1">
    <property type="entry name" value="UDP-N-ACETYLMURAMOYL-TRIPEPTIDE--D-ALANYL-D-ALANINE LIGASE"/>
    <property type="match status" value="1"/>
</dbReference>